<evidence type="ECO:0000259" key="2">
    <source>
        <dbReference type="Pfam" id="PF03478"/>
    </source>
</evidence>
<dbReference type="PANTHER" id="PTHR44259:SF114">
    <property type="entry name" value="OS06G0707300 PROTEIN"/>
    <property type="match status" value="1"/>
</dbReference>
<feature type="domain" description="KIB1-4 beta-propeller" evidence="2">
    <location>
        <begin position="8"/>
        <end position="247"/>
    </location>
</feature>
<dbReference type="Proteomes" id="UP001515500">
    <property type="component" value="Chromosome 17"/>
</dbReference>
<feature type="region of interest" description="Disordered" evidence="1">
    <location>
        <begin position="126"/>
        <end position="162"/>
    </location>
</feature>
<protein>
    <submittedName>
        <fullName evidence="4">Uncharacterized protein LOC120280483</fullName>
    </submittedName>
</protein>
<dbReference type="RefSeq" id="XP_039143278.1">
    <property type="nucleotide sequence ID" value="XM_039287344.1"/>
</dbReference>
<gene>
    <name evidence="4" type="primary">LOC120280483</name>
</gene>
<evidence type="ECO:0000256" key="1">
    <source>
        <dbReference type="SAM" id="MobiDB-lite"/>
    </source>
</evidence>
<proteinExistence type="predicted"/>
<accession>A0AB40CVP1</accession>
<dbReference type="AlphaFoldDB" id="A0AB40CVP1"/>
<evidence type="ECO:0000313" key="3">
    <source>
        <dbReference type="Proteomes" id="UP001515500"/>
    </source>
</evidence>
<dbReference type="PANTHER" id="PTHR44259">
    <property type="entry name" value="OS07G0183000 PROTEIN-RELATED"/>
    <property type="match status" value="1"/>
</dbReference>
<evidence type="ECO:0000313" key="4">
    <source>
        <dbReference type="RefSeq" id="XP_039143278.1"/>
    </source>
</evidence>
<dbReference type="InterPro" id="IPR005174">
    <property type="entry name" value="KIB1-4_b-propeller"/>
</dbReference>
<organism evidence="3 4">
    <name type="scientific">Dioscorea cayennensis subsp. rotundata</name>
    <name type="common">White Guinea yam</name>
    <name type="synonym">Dioscorea rotundata</name>
    <dbReference type="NCBI Taxonomy" id="55577"/>
    <lineage>
        <taxon>Eukaryota</taxon>
        <taxon>Viridiplantae</taxon>
        <taxon>Streptophyta</taxon>
        <taxon>Embryophyta</taxon>
        <taxon>Tracheophyta</taxon>
        <taxon>Spermatophyta</taxon>
        <taxon>Magnoliopsida</taxon>
        <taxon>Liliopsida</taxon>
        <taxon>Dioscoreales</taxon>
        <taxon>Dioscoreaceae</taxon>
        <taxon>Dioscorea</taxon>
    </lineage>
</organism>
<dbReference type="Pfam" id="PF03478">
    <property type="entry name" value="Beta-prop_KIB1-4"/>
    <property type="match status" value="1"/>
</dbReference>
<keyword evidence="3" id="KW-1185">Reference proteome</keyword>
<dbReference type="GeneID" id="120280483"/>
<sequence length="269" mass="31602">MKWREERRDELIYKAVLSADPQESSDYIVIAIYFDRHKLAFWRHGDFSWTVISNNVFINDVIWYYGAFYVVGSNNKMWLVELGVNNKLVEFSSQDSVNLYSWEKYLVDFMGDLFLIFRKINSIEDDNDEGNGDEDDVEDNNNEIDDDDVDEDDGENNQNEIEDDDGFEVYYPWGADIMYFLYTESFMLFKFDRGEKKFIELKSINGHNLFVGSNHAVVIPTTIMEKTTSSNIYFTDDDIDTNHMYIYRDSGLEILVVTAVALTFQHRHP</sequence>
<reference evidence="4" key="1">
    <citation type="submission" date="2025-08" db="UniProtKB">
        <authorList>
            <consortium name="RefSeq"/>
        </authorList>
    </citation>
    <scope>IDENTIFICATION</scope>
</reference>
<dbReference type="InterPro" id="IPR050942">
    <property type="entry name" value="F-box_BR-signaling"/>
</dbReference>
<name>A0AB40CVP1_DIOCR</name>